<keyword evidence="3" id="KW-0808">Transferase</keyword>
<feature type="binding site" evidence="9">
    <location>
        <position position="403"/>
    </location>
    <ligand>
        <name>Mg(2+)</name>
        <dbReference type="ChEBI" id="CHEBI:18420"/>
        <label>2</label>
    </ligand>
</feature>
<dbReference type="InterPro" id="IPR007096">
    <property type="entry name" value="RNA-dir_Rpol_cat_phage"/>
</dbReference>
<reference evidence="11" key="1">
    <citation type="submission" date="2019-05" db="EMBL/GenBank/DDBJ databases">
        <title>Metatranscriptomic reconstruction reveals RNA viruses with the potential to shape carbon cycling in soil.</title>
        <authorList>
            <person name="Starr E.P."/>
            <person name="Nuccio E."/>
            <person name="Pett-Ridge J."/>
            <person name="Banfield J.F."/>
            <person name="Firestone M.K."/>
        </authorList>
    </citation>
    <scope>NUCLEOTIDE SEQUENCE</scope>
    <source>
        <strain evidence="11">H2_Rhizo_33_scaffold_2525</strain>
    </source>
</reference>
<feature type="domain" description="RdRp catalytic" evidence="10">
    <location>
        <begin position="293"/>
        <end position="434"/>
    </location>
</feature>
<protein>
    <recommendedName>
        <fullName evidence="1">RNA-directed RNA polymerase</fullName>
        <ecNumber evidence="1">2.7.7.48</ecNumber>
    </recommendedName>
    <alternativeName>
        <fullName evidence="7">RNA replicase beta chain</fullName>
    </alternativeName>
</protein>
<dbReference type="GO" id="GO:0039694">
    <property type="term" value="P:viral RNA genome replication"/>
    <property type="evidence" value="ECO:0007669"/>
    <property type="project" value="InterPro"/>
</dbReference>
<comment type="cofactor">
    <cofactor evidence="9">
        <name>Mg(2+)</name>
        <dbReference type="ChEBI" id="CHEBI:18420"/>
    </cofactor>
    <text evidence="9">Binds 2 Mg(2+) per subunit.</text>
</comment>
<evidence type="ECO:0000256" key="3">
    <source>
        <dbReference type="ARBA" id="ARBA00022679"/>
    </source>
</evidence>
<accession>A0A514D270</accession>
<keyword evidence="2 11" id="KW-0696">RNA-directed RNA polymerase</keyword>
<feature type="binding site" evidence="9">
    <location>
        <position position="402"/>
    </location>
    <ligand>
        <name>Mg(2+)</name>
        <dbReference type="ChEBI" id="CHEBI:18420"/>
        <label>2</label>
    </ligand>
</feature>
<dbReference type="InterPro" id="IPR043502">
    <property type="entry name" value="DNA/RNA_pol_sf"/>
</dbReference>
<evidence type="ECO:0000256" key="9">
    <source>
        <dbReference type="PIRSR" id="PIRSR605093-1"/>
    </source>
</evidence>
<keyword evidence="9" id="KW-0460">Magnesium</keyword>
<keyword evidence="5" id="KW-0547">Nucleotide-binding</keyword>
<evidence type="ECO:0000256" key="8">
    <source>
        <dbReference type="ARBA" id="ARBA00048744"/>
    </source>
</evidence>
<dbReference type="GO" id="GO:0000166">
    <property type="term" value="F:nucleotide binding"/>
    <property type="evidence" value="ECO:0007669"/>
    <property type="project" value="UniProtKB-KW"/>
</dbReference>
<keyword evidence="9" id="KW-0479">Metal-binding</keyword>
<evidence type="ECO:0000313" key="11">
    <source>
        <dbReference type="EMBL" id="QDH87720.1"/>
    </source>
</evidence>
<evidence type="ECO:0000256" key="2">
    <source>
        <dbReference type="ARBA" id="ARBA00022484"/>
    </source>
</evidence>
<dbReference type="InterPro" id="IPR005093">
    <property type="entry name" value="RNArep_beta"/>
</dbReference>
<evidence type="ECO:0000256" key="4">
    <source>
        <dbReference type="ARBA" id="ARBA00022695"/>
    </source>
</evidence>
<proteinExistence type="predicted"/>
<evidence type="ECO:0000256" key="5">
    <source>
        <dbReference type="ARBA" id="ARBA00022741"/>
    </source>
</evidence>
<dbReference type="EMBL" id="MN033581">
    <property type="protein sequence ID" value="QDH87720.1"/>
    <property type="molecule type" value="Genomic_RNA"/>
</dbReference>
<evidence type="ECO:0000256" key="1">
    <source>
        <dbReference type="ARBA" id="ARBA00012494"/>
    </source>
</evidence>
<evidence type="ECO:0000256" key="6">
    <source>
        <dbReference type="ARBA" id="ARBA00022953"/>
    </source>
</evidence>
<name>A0A514D270_9VIRU</name>
<keyword evidence="4" id="KW-0548">Nucleotidyltransferase</keyword>
<feature type="binding site" evidence="9">
    <location>
        <position position="308"/>
    </location>
    <ligand>
        <name>Mg(2+)</name>
        <dbReference type="ChEBI" id="CHEBI:18420"/>
        <label>2</label>
    </ligand>
</feature>
<dbReference type="Pfam" id="PF03431">
    <property type="entry name" value="RNA_replicase_B"/>
    <property type="match status" value="1"/>
</dbReference>
<dbReference type="EC" id="2.7.7.48" evidence="1"/>
<dbReference type="GO" id="GO:0046872">
    <property type="term" value="F:metal ion binding"/>
    <property type="evidence" value="ECO:0007669"/>
    <property type="project" value="UniProtKB-KW"/>
</dbReference>
<dbReference type="GO" id="GO:0003968">
    <property type="term" value="F:RNA-directed RNA polymerase activity"/>
    <property type="evidence" value="ECO:0007669"/>
    <property type="project" value="UniProtKB-KW"/>
</dbReference>
<keyword evidence="6" id="KW-0693">Viral RNA replication</keyword>
<sequence length="613" mass="70129">MKSLLTLHQATLRSVAQHCSTGVVRDVSYIAARWEDEGDSFLTITLPRFGKCLERALSEGRWPDHEPLGFKRSGGLPAFMRGFLIRVFHESGTLLDDPDADCIWAIRQVCYLSHKVERDCTPERVSAAFDQFIRTDEDLLGLPGRIDRARLEKFQSASNRLFGDMFQKLDARIAAYELIPKHGPGAVAESLSPEGKRDFSYWSERLESVFPFWRYTCNSVYPMAFPVLVPIDQELPVRVISVPKTQSTPRIIAIEPSSVQYAQQGLKREIYEIVRRGPLQGIIGFDDQERNQKLAQKASVSGDLATLDLSEASDRVHWFIVRAMLERYPHLWDFVWHTRTHRAKLPNGDIIPLQKFASMGSALTFPIEAMVFTALALCGMESGRSSRLRVRDLPGSLSVYGDDIIVPTDSVAAVVDWLEHFGAKVNRAKSFWSGRFRESCGAEYYNGTDVSVVRLRHELPSSRQDAAEIAALVDFRNRCYRAGLWVMVGEIDEELESLIRLPYSRASLEDDNKQEDRFSRSGISYLYRHTFLPITIGNVRFNPDYQRLERRVPMLKARSRSYKIDGEPGLLEWFHSALRRGDFVSRYDGQERPTSFSIIRRWVEIPRDLYSQV</sequence>
<evidence type="ECO:0000259" key="10">
    <source>
        <dbReference type="PROSITE" id="PS50522"/>
    </source>
</evidence>
<dbReference type="PROSITE" id="PS50522">
    <property type="entry name" value="RDRP_PHAGE"/>
    <property type="match status" value="1"/>
</dbReference>
<evidence type="ECO:0000256" key="7">
    <source>
        <dbReference type="ARBA" id="ARBA00030248"/>
    </source>
</evidence>
<organism evidence="11">
    <name type="scientific">Leviviridae sp</name>
    <dbReference type="NCBI Taxonomy" id="2027243"/>
    <lineage>
        <taxon>Viruses</taxon>
        <taxon>Riboviria</taxon>
        <taxon>Orthornavirae</taxon>
        <taxon>Lenarviricota</taxon>
        <taxon>Leviviricetes</taxon>
        <taxon>Norzivirales</taxon>
        <taxon>Fiersviridae</taxon>
    </lineage>
</organism>
<comment type="catalytic activity">
    <reaction evidence="8">
        <text>RNA(n) + a ribonucleoside 5'-triphosphate = RNA(n+1) + diphosphate</text>
        <dbReference type="Rhea" id="RHEA:21248"/>
        <dbReference type="Rhea" id="RHEA-COMP:14527"/>
        <dbReference type="Rhea" id="RHEA-COMP:17342"/>
        <dbReference type="ChEBI" id="CHEBI:33019"/>
        <dbReference type="ChEBI" id="CHEBI:61557"/>
        <dbReference type="ChEBI" id="CHEBI:140395"/>
        <dbReference type="EC" id="2.7.7.48"/>
    </reaction>
</comment>
<dbReference type="SUPFAM" id="SSF56672">
    <property type="entry name" value="DNA/RNA polymerases"/>
    <property type="match status" value="1"/>
</dbReference>
<gene>
    <name evidence="11" type="ORF">H2Rhizo332525_000002</name>
</gene>